<keyword evidence="4" id="KW-0560">Oxidoreductase</keyword>
<comment type="cofactor">
    <cofactor evidence="6">
        <name>heme</name>
        <dbReference type="ChEBI" id="CHEBI:30413"/>
    </cofactor>
</comment>
<evidence type="ECO:0000256" key="6">
    <source>
        <dbReference type="PIRSR" id="PIRSR602401-1"/>
    </source>
</evidence>
<dbReference type="SUPFAM" id="SSF48264">
    <property type="entry name" value="Cytochrome P450"/>
    <property type="match status" value="1"/>
</dbReference>
<keyword evidence="2 6" id="KW-0349">Heme</keyword>
<dbReference type="PRINTS" id="PR00385">
    <property type="entry name" value="P450"/>
</dbReference>
<dbReference type="GO" id="GO:0016705">
    <property type="term" value="F:oxidoreductase activity, acting on paired donors, with incorporation or reduction of molecular oxygen"/>
    <property type="evidence" value="ECO:0007669"/>
    <property type="project" value="InterPro"/>
</dbReference>
<keyword evidence="3 6" id="KW-0479">Metal-binding</keyword>
<dbReference type="OrthoDB" id="1470350at2759"/>
<evidence type="ECO:0000256" key="1">
    <source>
        <dbReference type="ARBA" id="ARBA00010617"/>
    </source>
</evidence>
<name>A0A9P7NAF5_9HYPO</name>
<dbReference type="PANTHER" id="PTHR24305">
    <property type="entry name" value="CYTOCHROME P450"/>
    <property type="match status" value="1"/>
</dbReference>
<dbReference type="Pfam" id="PF00067">
    <property type="entry name" value="p450"/>
    <property type="match status" value="1"/>
</dbReference>
<gene>
    <name evidence="7" type="ORF">E4U43_001282</name>
</gene>
<dbReference type="EMBL" id="SRPW01001410">
    <property type="protein sequence ID" value="KAG6001614.1"/>
    <property type="molecule type" value="Genomic_DNA"/>
</dbReference>
<dbReference type="Proteomes" id="UP000748025">
    <property type="component" value="Unassembled WGS sequence"/>
</dbReference>
<dbReference type="InterPro" id="IPR002401">
    <property type="entry name" value="Cyt_P450_E_grp-I"/>
</dbReference>
<dbReference type="InterPro" id="IPR036396">
    <property type="entry name" value="Cyt_P450_sf"/>
</dbReference>
<evidence type="ECO:0000256" key="3">
    <source>
        <dbReference type="ARBA" id="ARBA00022723"/>
    </source>
</evidence>
<dbReference type="GO" id="GO:0004497">
    <property type="term" value="F:monooxygenase activity"/>
    <property type="evidence" value="ECO:0007669"/>
    <property type="project" value="InterPro"/>
</dbReference>
<dbReference type="InterPro" id="IPR050121">
    <property type="entry name" value="Cytochrome_P450_monoxygenase"/>
</dbReference>
<dbReference type="GO" id="GO:0020037">
    <property type="term" value="F:heme binding"/>
    <property type="evidence" value="ECO:0007669"/>
    <property type="project" value="InterPro"/>
</dbReference>
<keyword evidence="8" id="KW-1185">Reference proteome</keyword>
<evidence type="ECO:0008006" key="9">
    <source>
        <dbReference type="Google" id="ProtNLM"/>
    </source>
</evidence>
<keyword evidence="5 6" id="KW-0408">Iron</keyword>
<dbReference type="InterPro" id="IPR001128">
    <property type="entry name" value="Cyt_P450"/>
</dbReference>
<evidence type="ECO:0000313" key="7">
    <source>
        <dbReference type="EMBL" id="KAG6001614.1"/>
    </source>
</evidence>
<protein>
    <recommendedName>
        <fullName evidence="9">Cytochrome P450</fullName>
    </recommendedName>
</protein>
<evidence type="ECO:0000256" key="5">
    <source>
        <dbReference type="ARBA" id="ARBA00023004"/>
    </source>
</evidence>
<comment type="similarity">
    <text evidence="1">Belongs to the cytochrome P450 family.</text>
</comment>
<feature type="binding site" description="axial binding residue" evidence="6">
    <location>
        <position position="370"/>
    </location>
    <ligand>
        <name>heme</name>
        <dbReference type="ChEBI" id="CHEBI:30413"/>
    </ligand>
    <ligandPart>
        <name>Fe</name>
        <dbReference type="ChEBI" id="CHEBI:18248"/>
    </ligandPart>
</feature>
<proteinExistence type="inferred from homology"/>
<reference evidence="7" key="1">
    <citation type="journal article" date="2020" name="bioRxiv">
        <title>Whole genome comparisons of ergot fungi reveals the divergence and evolution of species within the genus Claviceps are the result of varying mechanisms driving genome evolution and host range expansion.</title>
        <authorList>
            <person name="Wyka S.A."/>
            <person name="Mondo S.J."/>
            <person name="Liu M."/>
            <person name="Dettman J."/>
            <person name="Nalam V."/>
            <person name="Broders K.D."/>
        </authorList>
    </citation>
    <scope>NUCLEOTIDE SEQUENCE</scope>
    <source>
        <strain evidence="7">CCC 602</strain>
    </source>
</reference>
<organism evidence="7 8">
    <name type="scientific">Claviceps pusilla</name>
    <dbReference type="NCBI Taxonomy" id="123648"/>
    <lineage>
        <taxon>Eukaryota</taxon>
        <taxon>Fungi</taxon>
        <taxon>Dikarya</taxon>
        <taxon>Ascomycota</taxon>
        <taxon>Pezizomycotina</taxon>
        <taxon>Sordariomycetes</taxon>
        <taxon>Hypocreomycetidae</taxon>
        <taxon>Hypocreales</taxon>
        <taxon>Clavicipitaceae</taxon>
        <taxon>Claviceps</taxon>
    </lineage>
</organism>
<dbReference type="GO" id="GO:0005506">
    <property type="term" value="F:iron ion binding"/>
    <property type="evidence" value="ECO:0007669"/>
    <property type="project" value="InterPro"/>
</dbReference>
<evidence type="ECO:0000256" key="4">
    <source>
        <dbReference type="ARBA" id="ARBA00023002"/>
    </source>
</evidence>
<dbReference type="PRINTS" id="PR00463">
    <property type="entry name" value="EP450I"/>
</dbReference>
<evidence type="ECO:0000313" key="8">
    <source>
        <dbReference type="Proteomes" id="UP000748025"/>
    </source>
</evidence>
<accession>A0A9P7NAF5</accession>
<sequence>MPVALIGPIVRVSPTAVAVANIEDLKTIYTIKETYRKSEFYQLMTGGSQSVFGTTNVERHRKLRRLLAAQMSETSLKSMLPQISSHVDLAIRKMKEEAEARGVIDVYKWCTFLTTDVVGELSFGESFHMLERGKKNQYIEDVENITIVGAYRAAFPLLLGLIAKHNKMLPFLNKVLSMATRLRDYSTQSLAKYQKQVETDPAKAKKTFFAKLFKAEEDEKLGFDDIVANGQTFIIAGSDTTANTLTYLLWAISKRPDLRAALLKELRALPKDFAESDLRGLPLLNQTIEETLRLYPAVPAMLPRTVPAGGAHLSGYYLKEGTWVGAQAYTMNRDPTIFENPETFDPQRWANPTKAMREAFMTYGLGSRVCIGMHLANIELRLTAARFLLEFPNARVSTRQGMSDTDMDMTAIFLLAPRGKRCLIEV</sequence>
<dbReference type="Gene3D" id="1.10.630.10">
    <property type="entry name" value="Cytochrome P450"/>
    <property type="match status" value="1"/>
</dbReference>
<dbReference type="PANTHER" id="PTHR24305:SF96">
    <property type="entry name" value="CYTOCHROME P450 MONOOXYGENASE STCB-RELATED"/>
    <property type="match status" value="1"/>
</dbReference>
<comment type="caution">
    <text evidence="7">The sequence shown here is derived from an EMBL/GenBank/DDBJ whole genome shotgun (WGS) entry which is preliminary data.</text>
</comment>
<dbReference type="AlphaFoldDB" id="A0A9P7NAF5"/>
<evidence type="ECO:0000256" key="2">
    <source>
        <dbReference type="ARBA" id="ARBA00022617"/>
    </source>
</evidence>